<feature type="compositionally biased region" description="Polar residues" evidence="3">
    <location>
        <begin position="23"/>
        <end position="45"/>
    </location>
</feature>
<dbReference type="SUPFAM" id="SSF55729">
    <property type="entry name" value="Acyl-CoA N-acyltransferases (Nat)"/>
    <property type="match status" value="1"/>
</dbReference>
<dbReference type="Proteomes" id="UP000223968">
    <property type="component" value="Unassembled WGS sequence"/>
</dbReference>
<reference evidence="4 5" key="1">
    <citation type="submission" date="2017-10" db="EMBL/GenBank/DDBJ databases">
        <title>Comparative genomics in systemic dimorphic fungi from Ajellomycetaceae.</title>
        <authorList>
            <person name="Munoz J.F."/>
            <person name="Mcewen J.G."/>
            <person name="Clay O.K."/>
            <person name="Cuomo C.A."/>
        </authorList>
    </citation>
    <scope>NUCLEOTIDE SEQUENCE [LARGE SCALE GENOMIC DNA]</scope>
    <source>
        <strain evidence="4 5">UAMH5409</strain>
    </source>
</reference>
<organism evidence="4 5">
    <name type="scientific">Helicocarpus griseus UAMH5409</name>
    <dbReference type="NCBI Taxonomy" id="1447875"/>
    <lineage>
        <taxon>Eukaryota</taxon>
        <taxon>Fungi</taxon>
        <taxon>Dikarya</taxon>
        <taxon>Ascomycota</taxon>
        <taxon>Pezizomycotina</taxon>
        <taxon>Eurotiomycetes</taxon>
        <taxon>Eurotiomycetidae</taxon>
        <taxon>Onygenales</taxon>
        <taxon>Ajellomycetaceae</taxon>
        <taxon>Helicocarpus</taxon>
    </lineage>
</organism>
<dbReference type="OrthoDB" id="47374at2759"/>
<dbReference type="InterPro" id="IPR016181">
    <property type="entry name" value="Acyl_CoA_acyltransferase"/>
</dbReference>
<keyword evidence="5" id="KW-1185">Reference proteome</keyword>
<dbReference type="GO" id="GO:0031415">
    <property type="term" value="C:NatA complex"/>
    <property type="evidence" value="ECO:0007669"/>
    <property type="project" value="TreeGrafter"/>
</dbReference>
<dbReference type="GO" id="GO:0007064">
    <property type="term" value="P:mitotic sister chromatid cohesion"/>
    <property type="evidence" value="ECO:0007669"/>
    <property type="project" value="TreeGrafter"/>
</dbReference>
<sequence>MAYSFFAKAASASKSTPLPAFSPPSTTTNRSNNSGQNIDIRNFKNNIPPFQPAAMTPPPSMTNTRVKSRKADPAFEPKPYPNSLDTFSSPHPNVTIDPVRTAHVPSLMRITGLLLPVRYPNSFYTATITDPVIASVSRVAVYHDHPTTDVSATTFSTSAKAPSLSSSDKVVGGIRCRLEPLPATTESPKNPTRQAANLYIQTLHLLSPYRGRGIAASLLGSLIYDPTSGLEKSPRPLSAIVRHYNIRTVTAHVHEANEEALLWYAARGFAIQEGVVEGYYRRLKPGGAKIVKLELNWDEEDHHIKPHAAEERDDEGDDDWEKVELDEGTANNAAKFEDCDTVDQDREIYGRKRMKSA</sequence>
<dbReference type="EMBL" id="PDNB01000100">
    <property type="protein sequence ID" value="PGH08673.1"/>
    <property type="molecule type" value="Genomic_DNA"/>
</dbReference>
<protein>
    <recommendedName>
        <fullName evidence="6">N-acetyltransferase domain-containing protein</fullName>
    </recommendedName>
</protein>
<gene>
    <name evidence="4" type="ORF">AJ79_05955</name>
</gene>
<keyword evidence="2" id="KW-0012">Acyltransferase</keyword>
<evidence type="ECO:0000256" key="1">
    <source>
        <dbReference type="ARBA" id="ARBA00022679"/>
    </source>
</evidence>
<keyword evidence="1" id="KW-0808">Transferase</keyword>
<dbReference type="STRING" id="1447875.A0A2B7XIT0"/>
<feature type="compositionally biased region" description="Pro residues" evidence="3">
    <location>
        <begin position="49"/>
        <end position="60"/>
    </location>
</feature>
<dbReference type="AlphaFoldDB" id="A0A2B7XIT0"/>
<dbReference type="InterPro" id="IPR051556">
    <property type="entry name" value="N-term/lysine_N-AcTrnsfr"/>
</dbReference>
<dbReference type="GO" id="GO:0016746">
    <property type="term" value="F:acyltransferase activity"/>
    <property type="evidence" value="ECO:0007669"/>
    <property type="project" value="UniProtKB-KW"/>
</dbReference>
<dbReference type="PANTHER" id="PTHR42919:SF8">
    <property type="entry name" value="N-ALPHA-ACETYLTRANSFERASE 50"/>
    <property type="match status" value="1"/>
</dbReference>
<comment type="caution">
    <text evidence="4">The sequence shown here is derived from an EMBL/GenBank/DDBJ whole genome shotgun (WGS) entry which is preliminary data.</text>
</comment>
<evidence type="ECO:0000256" key="3">
    <source>
        <dbReference type="SAM" id="MobiDB-lite"/>
    </source>
</evidence>
<evidence type="ECO:0008006" key="6">
    <source>
        <dbReference type="Google" id="ProtNLM"/>
    </source>
</evidence>
<proteinExistence type="predicted"/>
<dbReference type="Gene3D" id="3.40.630.30">
    <property type="match status" value="1"/>
</dbReference>
<name>A0A2B7XIT0_9EURO</name>
<evidence type="ECO:0000313" key="5">
    <source>
        <dbReference type="Proteomes" id="UP000223968"/>
    </source>
</evidence>
<accession>A0A2B7XIT0</accession>
<feature type="region of interest" description="Disordered" evidence="3">
    <location>
        <begin position="14"/>
        <end position="75"/>
    </location>
</feature>
<evidence type="ECO:0000313" key="4">
    <source>
        <dbReference type="EMBL" id="PGH08673.1"/>
    </source>
</evidence>
<evidence type="ECO:0000256" key="2">
    <source>
        <dbReference type="ARBA" id="ARBA00023315"/>
    </source>
</evidence>
<dbReference type="PANTHER" id="PTHR42919">
    <property type="entry name" value="N-ALPHA-ACETYLTRANSFERASE"/>
    <property type="match status" value="1"/>
</dbReference>